<dbReference type="NCBIfam" id="TIGR00205">
    <property type="entry name" value="fliE"/>
    <property type="match status" value="1"/>
</dbReference>
<proteinExistence type="inferred from homology"/>
<comment type="subcellular location">
    <subcellularLocation>
        <location evidence="1 4">Bacterial flagellum basal body</location>
    </subcellularLocation>
</comment>
<keyword evidence="7" id="KW-1185">Reference proteome</keyword>
<accession>H0UPP0</accession>
<dbReference type="HAMAP" id="MF_00724">
    <property type="entry name" value="FliE"/>
    <property type="match status" value="1"/>
</dbReference>
<dbReference type="eggNOG" id="COG1677">
    <property type="taxonomic scope" value="Bacteria"/>
</dbReference>
<evidence type="ECO:0000256" key="3">
    <source>
        <dbReference type="ARBA" id="ARBA00023143"/>
    </source>
</evidence>
<evidence type="ECO:0000256" key="2">
    <source>
        <dbReference type="ARBA" id="ARBA00009272"/>
    </source>
</evidence>
<dbReference type="EMBL" id="CM001377">
    <property type="protein sequence ID" value="EHM09587.1"/>
    <property type="molecule type" value="Genomic_DNA"/>
</dbReference>
<evidence type="ECO:0000313" key="6">
    <source>
        <dbReference type="EMBL" id="EHM09587.1"/>
    </source>
</evidence>
<dbReference type="AlphaFoldDB" id="H0UPP0"/>
<evidence type="ECO:0000256" key="1">
    <source>
        <dbReference type="ARBA" id="ARBA00004117"/>
    </source>
</evidence>
<dbReference type="Proteomes" id="UP000005730">
    <property type="component" value="Chromosome"/>
</dbReference>
<dbReference type="GO" id="GO:0071973">
    <property type="term" value="P:bacterial-type flagellum-dependent cell motility"/>
    <property type="evidence" value="ECO:0007669"/>
    <property type="project" value="InterPro"/>
</dbReference>
<dbReference type="InterPro" id="IPR001624">
    <property type="entry name" value="FliE"/>
</dbReference>
<gene>
    <name evidence="4" type="primary">fliE</name>
    <name evidence="6" type="ORF">TheveDRAFT_0423</name>
</gene>
<name>H0UPP0_9BACT</name>
<dbReference type="PANTHER" id="PTHR34653:SF1">
    <property type="entry name" value="FLAGELLAR HOOK-BASAL BODY COMPLEX PROTEIN FLIE"/>
    <property type="match status" value="1"/>
</dbReference>
<dbReference type="Pfam" id="PF02049">
    <property type="entry name" value="FliE"/>
    <property type="match status" value="1"/>
</dbReference>
<keyword evidence="3 4" id="KW-0975">Bacterial flagellum</keyword>
<dbReference type="RefSeq" id="WP_006583081.1">
    <property type="nucleotide sequence ID" value="NZ_CM001377.1"/>
</dbReference>
<keyword evidence="6" id="KW-0282">Flagellum</keyword>
<evidence type="ECO:0000313" key="7">
    <source>
        <dbReference type="Proteomes" id="UP000005730"/>
    </source>
</evidence>
<dbReference type="STRING" id="926567.TheveDRAFT_0423"/>
<dbReference type="OrthoDB" id="5565at2"/>
<comment type="similarity">
    <text evidence="2 4">Belongs to the FliE family.</text>
</comment>
<sequence>MDVVRLDLSRYGVLGSRPIGSHAQAPSSPVTPFEEVLKSSMKQVNSLQMGADEMVRRLSLGEVEDVSQVSVAVEKAELALRTLVEIRNKLVDAYQQISRMPV</sequence>
<dbReference type="PANTHER" id="PTHR34653">
    <property type="match status" value="1"/>
</dbReference>
<keyword evidence="6" id="KW-0969">Cilium</keyword>
<dbReference type="GO" id="GO:0003774">
    <property type="term" value="F:cytoskeletal motor activity"/>
    <property type="evidence" value="ECO:0007669"/>
    <property type="project" value="InterPro"/>
</dbReference>
<evidence type="ECO:0000256" key="4">
    <source>
        <dbReference type="HAMAP-Rule" id="MF_00724"/>
    </source>
</evidence>
<evidence type="ECO:0000256" key="5">
    <source>
        <dbReference type="NCBIfam" id="TIGR00205"/>
    </source>
</evidence>
<organism evidence="6 7">
    <name type="scientific">Thermanaerovibrio velox DSM 12556</name>
    <dbReference type="NCBI Taxonomy" id="926567"/>
    <lineage>
        <taxon>Bacteria</taxon>
        <taxon>Thermotogati</taxon>
        <taxon>Synergistota</taxon>
        <taxon>Synergistia</taxon>
        <taxon>Synergistales</taxon>
        <taxon>Synergistaceae</taxon>
        <taxon>Thermanaerovibrio</taxon>
    </lineage>
</organism>
<dbReference type="GO" id="GO:0005198">
    <property type="term" value="F:structural molecule activity"/>
    <property type="evidence" value="ECO:0007669"/>
    <property type="project" value="UniProtKB-UniRule"/>
</dbReference>
<dbReference type="HOGENOM" id="CLU_147249_3_2_0"/>
<keyword evidence="6" id="KW-0966">Cell projection</keyword>
<protein>
    <recommendedName>
        <fullName evidence="4 5">Flagellar hook-basal body complex protein FliE</fullName>
    </recommendedName>
</protein>
<reference evidence="6 7" key="1">
    <citation type="submission" date="2011-10" db="EMBL/GenBank/DDBJ databases">
        <title>The Noncontiguous Finished genome of Thermanaerovibrio velox DSM 12556.</title>
        <authorList>
            <consortium name="US DOE Joint Genome Institute (JGI-PGF)"/>
            <person name="Lucas S."/>
            <person name="Copeland A."/>
            <person name="Lapidus A."/>
            <person name="Glavina del Rio T."/>
            <person name="Dalin E."/>
            <person name="Tice H."/>
            <person name="Bruce D."/>
            <person name="Goodwin L."/>
            <person name="Pitluck S."/>
            <person name="Peters L."/>
            <person name="Mikhailova N."/>
            <person name="Teshima H."/>
            <person name="Kyrpides N."/>
            <person name="Mavromatis K."/>
            <person name="Ivanova N."/>
            <person name="Markowitz V."/>
            <person name="Cheng J.-F."/>
            <person name="Hugenholtz P."/>
            <person name="Woyke T."/>
            <person name="Wu D."/>
            <person name="Spring S."/>
            <person name="Brambilla E.-M."/>
            <person name="Klenk H.-P."/>
            <person name="Eisen J.A."/>
        </authorList>
    </citation>
    <scope>NUCLEOTIDE SEQUENCE [LARGE SCALE GENOMIC DNA]</scope>
    <source>
        <strain evidence="6 7">DSM 12556</strain>
    </source>
</reference>
<dbReference type="GO" id="GO:0009425">
    <property type="term" value="C:bacterial-type flagellum basal body"/>
    <property type="evidence" value="ECO:0007669"/>
    <property type="project" value="UniProtKB-SubCell"/>
</dbReference>
<dbReference type="PRINTS" id="PR01006">
    <property type="entry name" value="FLGHOOKFLIE"/>
</dbReference>